<accession>A0A164PSA8</accession>
<dbReference type="PANTHER" id="PTHR17630:SF44">
    <property type="entry name" value="PROTEIN AIM2"/>
    <property type="match status" value="1"/>
</dbReference>
<dbReference type="EMBL" id="KV419431">
    <property type="protein sequence ID" value="KZS88991.1"/>
    <property type="molecule type" value="Genomic_DNA"/>
</dbReference>
<dbReference type="Pfam" id="PF01738">
    <property type="entry name" value="DLH"/>
    <property type="match status" value="1"/>
</dbReference>
<dbReference type="AlphaFoldDB" id="A0A164PSA8"/>
<dbReference type="PANTHER" id="PTHR17630">
    <property type="entry name" value="DIENELACTONE HYDROLASE"/>
    <property type="match status" value="1"/>
</dbReference>
<sequence length="266" mass="29607">MTTTNKTLAGPIGNCCIQGFKHEGTPVGQKIHIGGMDTYISYPPNWSSDGPKKIIFAFPDVFGTFYVNNDLVLDHFAFLGFLVIAPDYFQGDSVTKYVVSEVGTDVVTKPGFDLNTWVAPHIKFAKQAVPIWIKAVRAEFDAPGTQWATIGYCFGAPFVLDLLAEDDAVVAGAFAHPAFLDEDHFRNIKKPLYMAVPDVDELYPAESRHITEEILTKKGHKYVSQIFGAVRHGFSTKANLAVPYERWVKEECARGFEGWLNQFFAT</sequence>
<protein>
    <submittedName>
        <fullName evidence="2">Alpha/beta-hydrolase</fullName>
    </submittedName>
</protein>
<feature type="domain" description="Dienelactone hydrolase" evidence="1">
    <location>
        <begin position="37"/>
        <end position="263"/>
    </location>
</feature>
<evidence type="ECO:0000259" key="1">
    <source>
        <dbReference type="Pfam" id="PF01738"/>
    </source>
</evidence>
<dbReference type="OrthoDB" id="1393670at2759"/>
<evidence type="ECO:0000313" key="2">
    <source>
        <dbReference type="EMBL" id="KZS88991.1"/>
    </source>
</evidence>
<organism evidence="2 3">
    <name type="scientific">Sistotremastrum niveocremeum HHB9708</name>
    <dbReference type="NCBI Taxonomy" id="1314777"/>
    <lineage>
        <taxon>Eukaryota</taxon>
        <taxon>Fungi</taxon>
        <taxon>Dikarya</taxon>
        <taxon>Basidiomycota</taxon>
        <taxon>Agaricomycotina</taxon>
        <taxon>Agaricomycetes</taxon>
        <taxon>Sistotremastrales</taxon>
        <taxon>Sistotremastraceae</taxon>
        <taxon>Sertulicium</taxon>
        <taxon>Sertulicium niveocremeum</taxon>
    </lineage>
</organism>
<keyword evidence="2" id="KW-0378">Hydrolase</keyword>
<dbReference type="GO" id="GO:0016787">
    <property type="term" value="F:hydrolase activity"/>
    <property type="evidence" value="ECO:0007669"/>
    <property type="project" value="UniProtKB-KW"/>
</dbReference>
<gene>
    <name evidence="2" type="ORF">SISNIDRAFT_489647</name>
</gene>
<dbReference type="InterPro" id="IPR002925">
    <property type="entry name" value="Dienelactn_hydro"/>
</dbReference>
<dbReference type="InterPro" id="IPR029058">
    <property type="entry name" value="AB_hydrolase_fold"/>
</dbReference>
<evidence type="ECO:0000313" key="3">
    <source>
        <dbReference type="Proteomes" id="UP000076722"/>
    </source>
</evidence>
<dbReference type="Gene3D" id="3.40.50.1820">
    <property type="entry name" value="alpha/beta hydrolase"/>
    <property type="match status" value="1"/>
</dbReference>
<dbReference type="SUPFAM" id="SSF53474">
    <property type="entry name" value="alpha/beta-Hydrolases"/>
    <property type="match status" value="1"/>
</dbReference>
<dbReference type="Proteomes" id="UP000076722">
    <property type="component" value="Unassembled WGS sequence"/>
</dbReference>
<dbReference type="STRING" id="1314777.A0A164PSA8"/>
<name>A0A164PSA8_9AGAM</name>
<proteinExistence type="predicted"/>
<reference evidence="2 3" key="1">
    <citation type="journal article" date="2016" name="Mol. Biol. Evol.">
        <title>Comparative Genomics of Early-Diverging Mushroom-Forming Fungi Provides Insights into the Origins of Lignocellulose Decay Capabilities.</title>
        <authorList>
            <person name="Nagy L.G."/>
            <person name="Riley R."/>
            <person name="Tritt A."/>
            <person name="Adam C."/>
            <person name="Daum C."/>
            <person name="Floudas D."/>
            <person name="Sun H."/>
            <person name="Yadav J.S."/>
            <person name="Pangilinan J."/>
            <person name="Larsson K.H."/>
            <person name="Matsuura K."/>
            <person name="Barry K."/>
            <person name="Labutti K."/>
            <person name="Kuo R."/>
            <person name="Ohm R.A."/>
            <person name="Bhattacharya S.S."/>
            <person name="Shirouzu T."/>
            <person name="Yoshinaga Y."/>
            <person name="Martin F.M."/>
            <person name="Grigoriev I.V."/>
            <person name="Hibbett D.S."/>
        </authorList>
    </citation>
    <scope>NUCLEOTIDE SEQUENCE [LARGE SCALE GENOMIC DNA]</scope>
    <source>
        <strain evidence="2 3">HHB9708</strain>
    </source>
</reference>
<keyword evidence="3" id="KW-1185">Reference proteome</keyword>